<evidence type="ECO:0000313" key="10">
    <source>
        <dbReference type="Proteomes" id="UP000806528"/>
    </source>
</evidence>
<gene>
    <name evidence="9" type="ORF">IDM40_13135</name>
</gene>
<evidence type="ECO:0000256" key="3">
    <source>
        <dbReference type="ARBA" id="ARBA00022475"/>
    </source>
</evidence>
<feature type="domain" description="ABC transmembrane type-1" evidence="8">
    <location>
        <begin position="80"/>
        <end position="271"/>
    </location>
</feature>
<evidence type="ECO:0000256" key="2">
    <source>
        <dbReference type="ARBA" id="ARBA00022448"/>
    </source>
</evidence>
<evidence type="ECO:0000256" key="1">
    <source>
        <dbReference type="ARBA" id="ARBA00004651"/>
    </source>
</evidence>
<dbReference type="InterPro" id="IPR035906">
    <property type="entry name" value="MetI-like_sf"/>
</dbReference>
<dbReference type="SUPFAM" id="SSF161098">
    <property type="entry name" value="MetI-like"/>
    <property type="match status" value="1"/>
</dbReference>
<dbReference type="EMBL" id="JADBGI010000010">
    <property type="protein sequence ID" value="MBE2999645.1"/>
    <property type="molecule type" value="Genomic_DNA"/>
</dbReference>
<feature type="transmembrane region" description="Helical" evidence="7">
    <location>
        <begin position="21"/>
        <end position="40"/>
    </location>
</feature>
<dbReference type="Gene3D" id="1.10.3720.10">
    <property type="entry name" value="MetI-like"/>
    <property type="match status" value="1"/>
</dbReference>
<keyword evidence="5 7" id="KW-1133">Transmembrane helix</keyword>
<evidence type="ECO:0000256" key="6">
    <source>
        <dbReference type="ARBA" id="ARBA00023136"/>
    </source>
</evidence>
<feature type="transmembrane region" description="Helical" evidence="7">
    <location>
        <begin position="118"/>
        <end position="138"/>
    </location>
</feature>
<sequence>MSTTAVKPPRRRGRRRVFNTVNVSAVVIALVTAAPIYWLLVNSITPTGEMGTLPPTFWPSEPTLTHYEEAFGQHAFGRYVFNSLLVACLATTFVLGLSLFAGYALARMPVRGKGPIMVFLLMISVFPTIAVVTPLYMIERSLGLLNTHVGLILPYVAFNLPFAVWIMRNYLKDLPYELEESAQIDGASTTRTVWSVILPTVRPGLFAVGVFTFTACLTEFLMAMTFNSEDDMRTVPVGIALFGSEFEVPFGTIFAASVATVLPIAVLALVFRRAVVAGMTAGAVKG</sequence>
<protein>
    <submittedName>
        <fullName evidence="9">Carbohydrate ABC transporter permease</fullName>
    </submittedName>
</protein>
<reference evidence="9 10" key="1">
    <citation type="submission" date="2020-09" db="EMBL/GenBank/DDBJ databases">
        <title>Diversity and distribution of actinomycetes associated with coral in the coast of Hainan.</title>
        <authorList>
            <person name="Li F."/>
        </authorList>
    </citation>
    <scope>NUCLEOTIDE SEQUENCE [LARGE SCALE GENOMIC DNA]</scope>
    <source>
        <strain evidence="9 10">HNM0947</strain>
    </source>
</reference>
<evidence type="ECO:0000256" key="7">
    <source>
        <dbReference type="RuleBase" id="RU363032"/>
    </source>
</evidence>
<comment type="caution">
    <text evidence="9">The sequence shown here is derived from an EMBL/GenBank/DDBJ whole genome shotgun (WGS) entry which is preliminary data.</text>
</comment>
<evidence type="ECO:0000259" key="8">
    <source>
        <dbReference type="PROSITE" id="PS50928"/>
    </source>
</evidence>
<dbReference type="RefSeq" id="WP_193122276.1">
    <property type="nucleotide sequence ID" value="NZ_JADBGI010000010.1"/>
</dbReference>
<feature type="transmembrane region" description="Helical" evidence="7">
    <location>
        <begin position="248"/>
        <end position="271"/>
    </location>
</feature>
<evidence type="ECO:0000256" key="5">
    <source>
        <dbReference type="ARBA" id="ARBA00022989"/>
    </source>
</evidence>
<dbReference type="InterPro" id="IPR050901">
    <property type="entry name" value="BP-dep_ABC_trans_perm"/>
</dbReference>
<accession>A0ABR9P7H4</accession>
<keyword evidence="2 7" id="KW-0813">Transport</keyword>
<feature type="transmembrane region" description="Helical" evidence="7">
    <location>
        <begin position="205"/>
        <end position="228"/>
    </location>
</feature>
<comment type="subcellular location">
    <subcellularLocation>
        <location evidence="1 7">Cell membrane</location>
        <topology evidence="1 7">Multi-pass membrane protein</topology>
    </subcellularLocation>
</comment>
<name>A0ABR9P7H4_9ACTN</name>
<dbReference type="PROSITE" id="PS50928">
    <property type="entry name" value="ABC_TM1"/>
    <property type="match status" value="1"/>
</dbReference>
<proteinExistence type="inferred from homology"/>
<dbReference type="InterPro" id="IPR000515">
    <property type="entry name" value="MetI-like"/>
</dbReference>
<keyword evidence="6 7" id="KW-0472">Membrane</keyword>
<dbReference type="CDD" id="cd06261">
    <property type="entry name" value="TM_PBP2"/>
    <property type="match status" value="1"/>
</dbReference>
<feature type="transmembrane region" description="Helical" evidence="7">
    <location>
        <begin position="84"/>
        <end position="106"/>
    </location>
</feature>
<dbReference type="PANTHER" id="PTHR32243">
    <property type="entry name" value="MALTOSE TRANSPORT SYSTEM PERMEASE-RELATED"/>
    <property type="match status" value="1"/>
</dbReference>
<keyword evidence="10" id="KW-1185">Reference proteome</keyword>
<keyword evidence="3" id="KW-1003">Cell membrane</keyword>
<keyword evidence="4 7" id="KW-0812">Transmembrane</keyword>
<dbReference type="Proteomes" id="UP000806528">
    <property type="component" value="Unassembled WGS sequence"/>
</dbReference>
<dbReference type="Pfam" id="PF00528">
    <property type="entry name" value="BPD_transp_1"/>
    <property type="match status" value="1"/>
</dbReference>
<dbReference type="PANTHER" id="PTHR32243:SF18">
    <property type="entry name" value="INNER MEMBRANE ABC TRANSPORTER PERMEASE PROTEIN YCJP"/>
    <property type="match status" value="1"/>
</dbReference>
<organism evidence="9 10">
    <name type="scientific">Nocardiopsis coralli</name>
    <dbReference type="NCBI Taxonomy" id="2772213"/>
    <lineage>
        <taxon>Bacteria</taxon>
        <taxon>Bacillati</taxon>
        <taxon>Actinomycetota</taxon>
        <taxon>Actinomycetes</taxon>
        <taxon>Streptosporangiales</taxon>
        <taxon>Nocardiopsidaceae</taxon>
        <taxon>Nocardiopsis</taxon>
    </lineage>
</organism>
<feature type="transmembrane region" description="Helical" evidence="7">
    <location>
        <begin position="144"/>
        <end position="166"/>
    </location>
</feature>
<evidence type="ECO:0000313" key="9">
    <source>
        <dbReference type="EMBL" id="MBE2999645.1"/>
    </source>
</evidence>
<comment type="similarity">
    <text evidence="7">Belongs to the binding-protein-dependent transport system permease family.</text>
</comment>
<evidence type="ECO:0000256" key="4">
    <source>
        <dbReference type="ARBA" id="ARBA00022692"/>
    </source>
</evidence>